<evidence type="ECO:0000256" key="3">
    <source>
        <dbReference type="ARBA" id="ARBA00022827"/>
    </source>
</evidence>
<proteinExistence type="predicted"/>
<dbReference type="GO" id="GO:0071949">
    <property type="term" value="F:FAD binding"/>
    <property type="evidence" value="ECO:0007669"/>
    <property type="project" value="InterPro"/>
</dbReference>
<evidence type="ECO:0000256" key="1">
    <source>
        <dbReference type="ARBA" id="ARBA00001974"/>
    </source>
</evidence>
<evidence type="ECO:0000256" key="2">
    <source>
        <dbReference type="ARBA" id="ARBA00022630"/>
    </source>
</evidence>
<keyword evidence="6" id="KW-1185">Reference proteome</keyword>
<dbReference type="EMBL" id="SMSJ01000142">
    <property type="protein sequence ID" value="TDH58216.1"/>
    <property type="molecule type" value="Genomic_DNA"/>
</dbReference>
<dbReference type="PRINTS" id="PR00420">
    <property type="entry name" value="RNGMNOXGNASE"/>
</dbReference>
<dbReference type="PANTHER" id="PTHR43004">
    <property type="entry name" value="TRK SYSTEM POTASSIUM UPTAKE PROTEIN"/>
    <property type="match status" value="1"/>
</dbReference>
<dbReference type="AlphaFoldDB" id="A0A4R5Q686"/>
<evidence type="ECO:0000259" key="4">
    <source>
        <dbReference type="Pfam" id="PF01494"/>
    </source>
</evidence>
<dbReference type="InterPro" id="IPR002938">
    <property type="entry name" value="FAD-bd"/>
</dbReference>
<evidence type="ECO:0000313" key="5">
    <source>
        <dbReference type="EMBL" id="TDH58216.1"/>
    </source>
</evidence>
<dbReference type="RefSeq" id="WP_133292947.1">
    <property type="nucleotide sequence ID" value="NZ_SMSJ01000142.1"/>
</dbReference>
<dbReference type="InterPro" id="IPR036188">
    <property type="entry name" value="FAD/NAD-bd_sf"/>
</dbReference>
<dbReference type="Gene3D" id="3.30.70.2450">
    <property type="match status" value="1"/>
</dbReference>
<dbReference type="Pfam" id="PF01494">
    <property type="entry name" value="FAD_binding_3"/>
    <property type="match status" value="1"/>
</dbReference>
<keyword evidence="5" id="KW-0503">Monooxygenase</keyword>
<gene>
    <name evidence="5" type="ORF">E2C06_33780</name>
</gene>
<dbReference type="GO" id="GO:0016709">
    <property type="term" value="F:oxidoreductase activity, acting on paired donors, with incorporation or reduction of molecular oxygen, NAD(P)H as one donor, and incorporation of one atom of oxygen"/>
    <property type="evidence" value="ECO:0007669"/>
    <property type="project" value="UniProtKB-ARBA"/>
</dbReference>
<dbReference type="OrthoDB" id="9791689at2"/>
<protein>
    <submittedName>
        <fullName evidence="5">FAD-dependent monooxygenase</fullName>
    </submittedName>
</protein>
<reference evidence="5 6" key="1">
    <citation type="journal article" date="2016" name="J. Microbiol.">
        <title>Dankookia rubra gen. nov., sp. nov., an alphaproteobacterium isolated from sediment of a shallow stream.</title>
        <authorList>
            <person name="Kim W.H."/>
            <person name="Kim D.H."/>
            <person name="Kang K."/>
            <person name="Ahn T.Y."/>
        </authorList>
    </citation>
    <scope>NUCLEOTIDE SEQUENCE [LARGE SCALE GENOMIC DNA]</scope>
    <source>
        <strain evidence="5 6">JCM30602</strain>
    </source>
</reference>
<sequence length="396" mass="43482">MPDRLPVLVVGAGPVGLVVAAALLRHGVPVTVLEVGEAFSNETRASTFHAPTLDLLDELGVAEPLIFQGLIAPRLQYRSRTGGIIAEFDFGLLADVTRHPYRLQCEQWRLTRILHELLRDRPGFLLHFGAAVTACIDHGAYAEVVLEGGKRIRGAYVVGADGAHSVVRQVAGIGFEGFTWPERFLVLSTPFDFTGLIPGLAPVSYFADPKEWFFLLRIPGLWRAMFPVPAEVPDQATVTDTYACDRLGRIVPGPGNYPVHHRTLYRVHQRVAETFRRGRVLLAGDAAHINNPLGGMGLNGGVHDACNLAPKLAAVWHGEAPDGLLDRYDRQRRGVTVEHVQRQTIANKQGLEARDPEAQRAFQTRLAEAASDPVRAHTWLLGASMINSLRQAEEIH</sequence>
<keyword evidence="5" id="KW-0560">Oxidoreductase</keyword>
<comment type="caution">
    <text evidence="5">The sequence shown here is derived from an EMBL/GenBank/DDBJ whole genome shotgun (WGS) entry which is preliminary data.</text>
</comment>
<evidence type="ECO:0000313" key="6">
    <source>
        <dbReference type="Proteomes" id="UP000295096"/>
    </source>
</evidence>
<organism evidence="5 6">
    <name type="scientific">Dankookia rubra</name>
    <dbReference type="NCBI Taxonomy" id="1442381"/>
    <lineage>
        <taxon>Bacteria</taxon>
        <taxon>Pseudomonadati</taxon>
        <taxon>Pseudomonadota</taxon>
        <taxon>Alphaproteobacteria</taxon>
        <taxon>Acetobacterales</taxon>
        <taxon>Roseomonadaceae</taxon>
        <taxon>Dankookia</taxon>
    </lineage>
</organism>
<keyword evidence="3" id="KW-0274">FAD</keyword>
<dbReference type="Proteomes" id="UP000295096">
    <property type="component" value="Unassembled WGS sequence"/>
</dbReference>
<feature type="domain" description="FAD-binding" evidence="4">
    <location>
        <begin position="5"/>
        <end position="342"/>
    </location>
</feature>
<dbReference type="InterPro" id="IPR050641">
    <property type="entry name" value="RIFMO-like"/>
</dbReference>
<keyword evidence="2" id="KW-0285">Flavoprotein</keyword>
<comment type="cofactor">
    <cofactor evidence="1">
        <name>FAD</name>
        <dbReference type="ChEBI" id="CHEBI:57692"/>
    </cofactor>
</comment>
<accession>A0A4R5Q686</accession>
<dbReference type="Gene3D" id="3.50.50.60">
    <property type="entry name" value="FAD/NAD(P)-binding domain"/>
    <property type="match status" value="1"/>
</dbReference>
<name>A0A4R5Q686_9PROT</name>
<dbReference type="SUPFAM" id="SSF51905">
    <property type="entry name" value="FAD/NAD(P)-binding domain"/>
    <property type="match status" value="1"/>
</dbReference>
<dbReference type="PANTHER" id="PTHR43004:SF19">
    <property type="entry name" value="BINDING MONOOXYGENASE, PUTATIVE (JCVI)-RELATED"/>
    <property type="match status" value="1"/>
</dbReference>